<evidence type="ECO:0000256" key="3">
    <source>
        <dbReference type="ARBA" id="ARBA00022989"/>
    </source>
</evidence>
<dbReference type="InterPro" id="IPR017452">
    <property type="entry name" value="GPCR_Rhodpsn_7TM"/>
</dbReference>
<dbReference type="PANTHER" id="PTHR10489">
    <property type="entry name" value="CELL ADHESION MOLECULE"/>
    <property type="match status" value="1"/>
</dbReference>
<dbReference type="AlphaFoldDB" id="A0A8C5QFT8"/>
<dbReference type="InterPro" id="IPR000190">
    <property type="entry name" value="ATII_AT1_rcpt"/>
</dbReference>
<comment type="function">
    <text evidence="10">Receptor for angiotensin II, a vasoconstricting peptide, which acts as a key regulator of blood pressure and sodium retention by the kidney. The activated receptor in turn couples to G-alpha proteins G(q) (GNAQ, GNA11, GNA14 or GNA15) and thus activates phospholipase C and increases the cytosolic Ca(2+) concentrations, which in turn triggers cellular responses such as stimulation of protein kinase C.</text>
</comment>
<dbReference type="GO" id="GO:0016493">
    <property type="term" value="F:C-C chemokine receptor activity"/>
    <property type="evidence" value="ECO:0007669"/>
    <property type="project" value="TreeGrafter"/>
</dbReference>
<dbReference type="Proteomes" id="UP000694569">
    <property type="component" value="Unplaced"/>
</dbReference>
<feature type="transmembrane region" description="Helical" evidence="12">
    <location>
        <begin position="152"/>
        <end position="173"/>
    </location>
</feature>
<feature type="transmembrane region" description="Helical" evidence="12">
    <location>
        <begin position="288"/>
        <end position="311"/>
    </location>
</feature>
<feature type="transmembrane region" description="Helical" evidence="12">
    <location>
        <begin position="72"/>
        <end position="92"/>
    </location>
</feature>
<evidence type="ECO:0000256" key="10">
    <source>
        <dbReference type="ARBA" id="ARBA00046119"/>
    </source>
</evidence>
<evidence type="ECO:0000256" key="5">
    <source>
        <dbReference type="ARBA" id="ARBA00023136"/>
    </source>
</evidence>
<dbReference type="GO" id="GO:0030593">
    <property type="term" value="P:neutrophil chemotaxis"/>
    <property type="evidence" value="ECO:0007669"/>
    <property type="project" value="TreeGrafter"/>
</dbReference>
<proteinExistence type="inferred from homology"/>
<comment type="similarity">
    <text evidence="11">Belongs to the G-protein coupled receptor 1 family.</text>
</comment>
<dbReference type="Pfam" id="PF00001">
    <property type="entry name" value="7tm_1"/>
    <property type="match status" value="1"/>
</dbReference>
<keyword evidence="8" id="KW-0325">Glycoprotein</keyword>
<evidence type="ECO:0000256" key="12">
    <source>
        <dbReference type="RuleBase" id="RU368058"/>
    </source>
</evidence>
<dbReference type="PRINTS" id="PR00241">
    <property type="entry name" value="ANGIOTENSINR"/>
</dbReference>
<evidence type="ECO:0000256" key="8">
    <source>
        <dbReference type="ARBA" id="ARBA00023180"/>
    </source>
</evidence>
<dbReference type="Ensembl" id="ENSLLET00000039104.1">
    <property type="protein sequence ID" value="ENSLLEP00000037659.1"/>
    <property type="gene ID" value="ENSLLEG00000023843.1"/>
</dbReference>
<evidence type="ECO:0000256" key="11">
    <source>
        <dbReference type="RuleBase" id="RU000688"/>
    </source>
</evidence>
<comment type="subcellular location">
    <subcellularLocation>
        <location evidence="12">Cell membrane</location>
        <topology evidence="12">Multi-pass membrane protein</topology>
    </subcellularLocation>
    <subcellularLocation>
        <location evidence="1">Membrane</location>
        <topology evidence="1">Multi-pass membrane protein</topology>
    </subcellularLocation>
</comment>
<keyword evidence="7 11" id="KW-0675">Receptor</keyword>
<keyword evidence="2 11" id="KW-0812">Transmembrane</keyword>
<feature type="transmembrane region" description="Helical" evidence="12">
    <location>
        <begin position="112"/>
        <end position="131"/>
    </location>
</feature>
<dbReference type="PROSITE" id="PS00237">
    <property type="entry name" value="G_PROTEIN_RECEP_F1_1"/>
    <property type="match status" value="1"/>
</dbReference>
<keyword evidence="9 11" id="KW-0807">Transducer</keyword>
<dbReference type="GO" id="GO:0009897">
    <property type="term" value="C:external side of plasma membrane"/>
    <property type="evidence" value="ECO:0007669"/>
    <property type="project" value="TreeGrafter"/>
</dbReference>
<feature type="transmembrane region" description="Helical" evidence="12">
    <location>
        <begin position="31"/>
        <end position="60"/>
    </location>
</feature>
<reference evidence="14" key="2">
    <citation type="submission" date="2025-09" db="UniProtKB">
        <authorList>
            <consortium name="Ensembl"/>
        </authorList>
    </citation>
    <scope>IDENTIFICATION</scope>
</reference>
<protein>
    <recommendedName>
        <fullName evidence="12">Type-1 angiotensin II receptor</fullName>
    </recommendedName>
</protein>
<feature type="transmembrane region" description="Helical" evidence="12">
    <location>
        <begin position="247"/>
        <end position="268"/>
    </location>
</feature>
<dbReference type="PANTHER" id="PTHR10489:SF949">
    <property type="entry name" value="TYPE-1 ANGIOTENSIN II RECEPTOR"/>
    <property type="match status" value="1"/>
</dbReference>
<organism evidence="14 15">
    <name type="scientific">Leptobrachium leishanense</name>
    <name type="common">Leishan spiny toad</name>
    <dbReference type="NCBI Taxonomy" id="445787"/>
    <lineage>
        <taxon>Eukaryota</taxon>
        <taxon>Metazoa</taxon>
        <taxon>Chordata</taxon>
        <taxon>Craniata</taxon>
        <taxon>Vertebrata</taxon>
        <taxon>Euteleostomi</taxon>
        <taxon>Amphibia</taxon>
        <taxon>Batrachia</taxon>
        <taxon>Anura</taxon>
        <taxon>Pelobatoidea</taxon>
        <taxon>Megophryidae</taxon>
        <taxon>Leptobrachium</taxon>
    </lineage>
</organism>
<reference evidence="14" key="1">
    <citation type="submission" date="2025-08" db="UniProtKB">
        <authorList>
            <consortium name="Ensembl"/>
        </authorList>
    </citation>
    <scope>IDENTIFICATION</scope>
</reference>
<feature type="domain" description="G-protein coupled receptors family 1 profile" evidence="13">
    <location>
        <begin position="52"/>
        <end position="308"/>
    </location>
</feature>
<name>A0A8C5QFT8_9ANUR</name>
<keyword evidence="4 11" id="KW-0297">G-protein coupled receptor</keyword>
<evidence type="ECO:0000256" key="6">
    <source>
        <dbReference type="ARBA" id="ARBA00023157"/>
    </source>
</evidence>
<sequence length="341" mass="38741">MTPNSPFQNISSNLSTIRSHRVSCLVLTDDFAFVFLLVPIFHIIIFIVGVIGNTIIILGLTCCIQNKTVANVYIVNLAIADLFFVATLPLWAVNVAEKYKWTFGSFMCKVCASMSSLNMYASIFLLTCLSIDRFHAIVHPVKSLSRRTPTRAKISAAIVWLSAVAATSPTMYFRQTYKSELRHYTVCSMKYPQNSIFWMTFVELMKNIVGFLIPFILQGICYILIYKKMLSPKNKGKREKSDKVLKIVMAMAFAFVICWLPFHIANLLNLLIRLNIITTCATVRIIKAITPITICIAFSNSCVNPILYYFASKRFRNQFVNALRRSYNNSYISNTSTKTLE</sequence>
<dbReference type="PRINTS" id="PR00237">
    <property type="entry name" value="GPCRRHODOPSN"/>
</dbReference>
<dbReference type="InterPro" id="IPR050119">
    <property type="entry name" value="CCR1-9-like"/>
</dbReference>
<evidence type="ECO:0000259" key="13">
    <source>
        <dbReference type="PROSITE" id="PS50262"/>
    </source>
</evidence>
<evidence type="ECO:0000256" key="4">
    <source>
        <dbReference type="ARBA" id="ARBA00023040"/>
    </source>
</evidence>
<accession>A0A8C5QFT8</accession>
<feature type="transmembrane region" description="Helical" evidence="12">
    <location>
        <begin position="208"/>
        <end position="226"/>
    </location>
</feature>
<comment type="function">
    <text evidence="12">Receptor for angiotensin II, a vasoconstricting peptide, which acts as a key regulator of blood pressure and sodium retention by the kidney. The activated receptor in turn couples to G-alpha proteins G(q) and thus activates phospholipase C and increases the cytosolic Ca(2+) concentrations, which in turn triggers cellular responses such as stimulation of protein kinase C.</text>
</comment>
<dbReference type="InterPro" id="IPR000276">
    <property type="entry name" value="GPCR_Rhodpsn"/>
</dbReference>
<dbReference type="PRINTS" id="PR00635">
    <property type="entry name" value="ANGIOTENSN1R"/>
</dbReference>
<evidence type="ECO:0000313" key="14">
    <source>
        <dbReference type="Ensembl" id="ENSLLEP00000037659.1"/>
    </source>
</evidence>
<dbReference type="GO" id="GO:0019957">
    <property type="term" value="F:C-C chemokine binding"/>
    <property type="evidence" value="ECO:0007669"/>
    <property type="project" value="TreeGrafter"/>
</dbReference>
<dbReference type="InterPro" id="IPR000248">
    <property type="entry name" value="ATII_rcpt"/>
</dbReference>
<dbReference type="OrthoDB" id="8804420at2759"/>
<dbReference type="GeneTree" id="ENSGT01130000278303"/>
<evidence type="ECO:0000313" key="15">
    <source>
        <dbReference type="Proteomes" id="UP000694569"/>
    </source>
</evidence>
<dbReference type="GO" id="GO:0001596">
    <property type="term" value="F:angiotensin type I receptor activity"/>
    <property type="evidence" value="ECO:0007669"/>
    <property type="project" value="UniProtKB-UniRule"/>
</dbReference>
<keyword evidence="15" id="KW-1185">Reference proteome</keyword>
<dbReference type="GO" id="GO:0007204">
    <property type="term" value="P:positive regulation of cytosolic calcium ion concentration"/>
    <property type="evidence" value="ECO:0007669"/>
    <property type="project" value="TreeGrafter"/>
</dbReference>
<evidence type="ECO:0000256" key="7">
    <source>
        <dbReference type="ARBA" id="ARBA00023170"/>
    </source>
</evidence>
<dbReference type="GO" id="GO:0004945">
    <property type="term" value="F:angiotensin type II receptor activity"/>
    <property type="evidence" value="ECO:0007669"/>
    <property type="project" value="UniProtKB-UniRule"/>
</dbReference>
<dbReference type="PROSITE" id="PS50262">
    <property type="entry name" value="G_PROTEIN_RECEP_F1_2"/>
    <property type="match status" value="1"/>
</dbReference>
<keyword evidence="12" id="KW-1003">Cell membrane</keyword>
<dbReference type="GO" id="GO:0019722">
    <property type="term" value="P:calcium-mediated signaling"/>
    <property type="evidence" value="ECO:0007669"/>
    <property type="project" value="TreeGrafter"/>
</dbReference>
<evidence type="ECO:0000256" key="2">
    <source>
        <dbReference type="ARBA" id="ARBA00022692"/>
    </source>
</evidence>
<dbReference type="GO" id="GO:0019229">
    <property type="term" value="P:regulation of vasoconstriction"/>
    <property type="evidence" value="ECO:0007669"/>
    <property type="project" value="UniProtKB-UniRule"/>
</dbReference>
<keyword evidence="3 12" id="KW-1133">Transmembrane helix</keyword>
<evidence type="ECO:0000256" key="9">
    <source>
        <dbReference type="ARBA" id="ARBA00023224"/>
    </source>
</evidence>
<keyword evidence="5 12" id="KW-0472">Membrane</keyword>
<dbReference type="GO" id="GO:0006955">
    <property type="term" value="P:immune response"/>
    <property type="evidence" value="ECO:0007669"/>
    <property type="project" value="TreeGrafter"/>
</dbReference>
<keyword evidence="6" id="KW-1015">Disulfide bond</keyword>
<evidence type="ECO:0000256" key="1">
    <source>
        <dbReference type="ARBA" id="ARBA00004141"/>
    </source>
</evidence>
<dbReference type="SUPFAM" id="SSF81321">
    <property type="entry name" value="Family A G protein-coupled receptor-like"/>
    <property type="match status" value="1"/>
</dbReference>
<dbReference type="Gene3D" id="1.20.1070.10">
    <property type="entry name" value="Rhodopsin 7-helix transmembrane proteins"/>
    <property type="match status" value="1"/>
</dbReference>